<reference evidence="3" key="1">
    <citation type="journal article" date="2019" name="Int. J. Syst. Evol. Microbiol.">
        <title>The Global Catalogue of Microorganisms (GCM) 10K type strain sequencing project: providing services to taxonomists for standard genome sequencing and annotation.</title>
        <authorList>
            <consortium name="The Broad Institute Genomics Platform"/>
            <consortium name="The Broad Institute Genome Sequencing Center for Infectious Disease"/>
            <person name="Wu L."/>
            <person name="Ma J."/>
        </authorList>
    </citation>
    <scope>NUCLEOTIDE SEQUENCE [LARGE SCALE GENOMIC DNA]</scope>
    <source>
        <strain evidence="3">CGMCC 1.15297</strain>
    </source>
</reference>
<evidence type="ECO:0000256" key="1">
    <source>
        <dbReference type="SAM" id="MobiDB-lite"/>
    </source>
</evidence>
<evidence type="ECO:0000313" key="2">
    <source>
        <dbReference type="EMBL" id="GGA11761.1"/>
    </source>
</evidence>
<sequence length="108" mass="11368">MDMSFSPKDWPQIRTESRDSADSDGPDWRELLARLDAAQAARITLNDAGELGNRGSFSPGSARNIGALGEDVKEDESAVNQGVSGNGKSDTAEGCVETGTELPGDARN</sequence>
<keyword evidence="3" id="KW-1185">Reference proteome</keyword>
<organism evidence="2 3">
    <name type="scientific">Blastomonas marina</name>
    <dbReference type="NCBI Taxonomy" id="1867408"/>
    <lineage>
        <taxon>Bacteria</taxon>
        <taxon>Pseudomonadati</taxon>
        <taxon>Pseudomonadota</taxon>
        <taxon>Alphaproteobacteria</taxon>
        <taxon>Sphingomonadales</taxon>
        <taxon>Sphingomonadaceae</taxon>
        <taxon>Blastomonas</taxon>
    </lineage>
</organism>
<feature type="region of interest" description="Disordered" evidence="1">
    <location>
        <begin position="48"/>
        <end position="108"/>
    </location>
</feature>
<dbReference type="EMBL" id="BMID01000001">
    <property type="protein sequence ID" value="GGA11761.1"/>
    <property type="molecule type" value="Genomic_DNA"/>
</dbReference>
<evidence type="ECO:0000313" key="3">
    <source>
        <dbReference type="Proteomes" id="UP000603317"/>
    </source>
</evidence>
<feature type="compositionally biased region" description="Polar residues" evidence="1">
    <location>
        <begin position="78"/>
        <end position="89"/>
    </location>
</feature>
<feature type="compositionally biased region" description="Basic and acidic residues" evidence="1">
    <location>
        <begin position="15"/>
        <end position="26"/>
    </location>
</feature>
<proteinExistence type="predicted"/>
<gene>
    <name evidence="2" type="ORF">GCM10010923_22990</name>
</gene>
<accession>A0ABQ1FH01</accession>
<comment type="caution">
    <text evidence="2">The sequence shown here is derived from an EMBL/GenBank/DDBJ whole genome shotgun (WGS) entry which is preliminary data.</text>
</comment>
<feature type="region of interest" description="Disordered" evidence="1">
    <location>
        <begin position="1"/>
        <end position="26"/>
    </location>
</feature>
<dbReference type="Proteomes" id="UP000603317">
    <property type="component" value="Unassembled WGS sequence"/>
</dbReference>
<name>A0ABQ1FH01_9SPHN</name>
<protein>
    <submittedName>
        <fullName evidence="2">Uncharacterized protein</fullName>
    </submittedName>
</protein>